<sequence length="404" mass="43954">MGSGENRGLVSQEPVLFTCSIKDNIAYGKDEATLEEIIAAVGLANAAKFIDKTSGNSSRHQRSSLENKDSEQEIVEVEKSDSIIDLGRQSSQRMSLLRSIRHGSYRLGNSSCHFGVSFGLPTGPNVPKTALAEARANNGKSSKVPLRRLAHLNKPEAPVLIAGAIAAIISGSILPIFGLLISNVIKTFFEPPHQLKKDSSFWALMFVVLGAVSLFAYQVRAYLFSVAGCKLTKRVRSMRFEKVVRMEVSWFDEPESSSAAIRARLSTDAVTIRALVGDALALLVQDSAAAIAGLVIAFAASWQLAFIVLALIPLVGLSGYVQIKFLQGFHADAKRLQLKWLRQQMGLVSQKPVLFNGTIRANIAYGKEGNAMEAETLAASELANAHHFISGLQQLFLWDKERSK</sequence>
<accession>A0ACC0L2Y9</accession>
<evidence type="ECO:0000313" key="2">
    <source>
        <dbReference type="Proteomes" id="UP001062846"/>
    </source>
</evidence>
<evidence type="ECO:0000313" key="1">
    <source>
        <dbReference type="EMBL" id="KAI8523079.1"/>
    </source>
</evidence>
<proteinExistence type="predicted"/>
<comment type="caution">
    <text evidence="1">The sequence shown here is derived from an EMBL/GenBank/DDBJ whole genome shotgun (WGS) entry which is preliminary data.</text>
</comment>
<organism evidence="1 2">
    <name type="scientific">Rhododendron molle</name>
    <name type="common">Chinese azalea</name>
    <name type="synonym">Azalea mollis</name>
    <dbReference type="NCBI Taxonomy" id="49168"/>
    <lineage>
        <taxon>Eukaryota</taxon>
        <taxon>Viridiplantae</taxon>
        <taxon>Streptophyta</taxon>
        <taxon>Embryophyta</taxon>
        <taxon>Tracheophyta</taxon>
        <taxon>Spermatophyta</taxon>
        <taxon>Magnoliopsida</taxon>
        <taxon>eudicotyledons</taxon>
        <taxon>Gunneridae</taxon>
        <taxon>Pentapetalae</taxon>
        <taxon>asterids</taxon>
        <taxon>Ericales</taxon>
        <taxon>Ericaceae</taxon>
        <taxon>Ericoideae</taxon>
        <taxon>Rhodoreae</taxon>
        <taxon>Rhododendron</taxon>
    </lineage>
</organism>
<gene>
    <name evidence="1" type="ORF">RHMOL_Rhmol13G0046600</name>
</gene>
<name>A0ACC0L2Y9_RHOML</name>
<dbReference type="EMBL" id="CM046400">
    <property type="protein sequence ID" value="KAI8523079.1"/>
    <property type="molecule type" value="Genomic_DNA"/>
</dbReference>
<dbReference type="Proteomes" id="UP001062846">
    <property type="component" value="Chromosome 13"/>
</dbReference>
<reference evidence="1" key="1">
    <citation type="submission" date="2022-02" db="EMBL/GenBank/DDBJ databases">
        <title>Plant Genome Project.</title>
        <authorList>
            <person name="Zhang R.-G."/>
        </authorList>
    </citation>
    <scope>NUCLEOTIDE SEQUENCE</scope>
    <source>
        <strain evidence="1">AT1</strain>
    </source>
</reference>
<protein>
    <submittedName>
        <fullName evidence="1">Uncharacterized protein</fullName>
    </submittedName>
</protein>
<keyword evidence="2" id="KW-1185">Reference proteome</keyword>